<dbReference type="InterPro" id="IPR001851">
    <property type="entry name" value="ABC_transp_permease"/>
</dbReference>
<keyword evidence="8 9" id="KW-0472">Membrane</keyword>
<keyword evidence="4" id="KW-0997">Cell inner membrane</keyword>
<sequence>MMVNFGAGFVPTVLAGLLIGALIGAWQGFWVAYRNIPAFIVTLSTQLVFRGLTVVVLDGRSIGPFSDAFQALSTSYLPDIFTIDGLHVTSLVVALVACAVIILGELRNRSEEKKYGFAANPGWMSIAKMVLLCGAVLVISYVFASYQGFPTVLMIMIALIIIYTFITRKTVFGRHMYALGGNEKAAGLSGVNIKKVLFSTFINMGVLAGLAGLVFAARLNAGTPKAGNGFELDAIAACFIGGASVYGGTGTVSGALIGCLIMGVMNNGMSIMGIAVDLQQAIKGLVILAAVAFDMYAKSKEN</sequence>
<feature type="transmembrane region" description="Helical" evidence="9">
    <location>
        <begin position="6"/>
        <end position="26"/>
    </location>
</feature>
<dbReference type="AlphaFoldDB" id="A0A645C1W9"/>
<name>A0A645C1W9_9ZZZZ</name>
<feature type="transmembrane region" description="Helical" evidence="9">
    <location>
        <begin position="125"/>
        <end position="143"/>
    </location>
</feature>
<dbReference type="Pfam" id="PF02653">
    <property type="entry name" value="BPD_transp_2"/>
    <property type="match status" value="1"/>
</dbReference>
<keyword evidence="2" id="KW-0813">Transport</keyword>
<accession>A0A645C1W9</accession>
<evidence type="ECO:0000256" key="9">
    <source>
        <dbReference type="SAM" id="Phobius"/>
    </source>
</evidence>
<dbReference type="GO" id="GO:0005886">
    <property type="term" value="C:plasma membrane"/>
    <property type="evidence" value="ECO:0007669"/>
    <property type="project" value="UniProtKB-SubCell"/>
</dbReference>
<evidence type="ECO:0000256" key="5">
    <source>
        <dbReference type="ARBA" id="ARBA00022597"/>
    </source>
</evidence>
<dbReference type="GO" id="GO:0022857">
    <property type="term" value="F:transmembrane transporter activity"/>
    <property type="evidence" value="ECO:0007669"/>
    <property type="project" value="InterPro"/>
</dbReference>
<evidence type="ECO:0000256" key="6">
    <source>
        <dbReference type="ARBA" id="ARBA00022692"/>
    </source>
</evidence>
<reference evidence="10" key="1">
    <citation type="submission" date="2019-08" db="EMBL/GenBank/DDBJ databases">
        <authorList>
            <person name="Kucharzyk K."/>
            <person name="Murdoch R.W."/>
            <person name="Higgins S."/>
            <person name="Loffler F."/>
        </authorList>
    </citation>
    <scope>NUCLEOTIDE SEQUENCE</scope>
</reference>
<comment type="subcellular location">
    <subcellularLocation>
        <location evidence="1">Cell membrane</location>
        <topology evidence="1">Multi-pass membrane protein</topology>
    </subcellularLocation>
</comment>
<dbReference type="EMBL" id="VSSQ01024229">
    <property type="protein sequence ID" value="MPM71622.1"/>
    <property type="molecule type" value="Genomic_DNA"/>
</dbReference>
<gene>
    <name evidence="10" type="primary">xylH_14</name>
    <name evidence="10" type="ORF">SDC9_118590</name>
</gene>
<comment type="caution">
    <text evidence="10">The sequence shown here is derived from an EMBL/GenBank/DDBJ whole genome shotgun (WGS) entry which is preliminary data.</text>
</comment>
<keyword evidence="7 9" id="KW-1133">Transmembrane helix</keyword>
<evidence type="ECO:0000256" key="3">
    <source>
        <dbReference type="ARBA" id="ARBA00022475"/>
    </source>
</evidence>
<dbReference type="PANTHER" id="PTHR32196">
    <property type="entry name" value="ABC TRANSPORTER PERMEASE PROTEIN YPHD-RELATED-RELATED"/>
    <property type="match status" value="1"/>
</dbReference>
<organism evidence="10">
    <name type="scientific">bioreactor metagenome</name>
    <dbReference type="NCBI Taxonomy" id="1076179"/>
    <lineage>
        <taxon>unclassified sequences</taxon>
        <taxon>metagenomes</taxon>
        <taxon>ecological metagenomes</taxon>
    </lineage>
</organism>
<protein>
    <submittedName>
        <fullName evidence="10">Xylose transport system permease protein XylH</fullName>
    </submittedName>
</protein>
<dbReference type="CDD" id="cd06579">
    <property type="entry name" value="TM_PBP1_transp_AraH_like"/>
    <property type="match status" value="1"/>
</dbReference>
<evidence type="ECO:0000256" key="8">
    <source>
        <dbReference type="ARBA" id="ARBA00023136"/>
    </source>
</evidence>
<feature type="transmembrane region" description="Helical" evidence="9">
    <location>
        <begin position="85"/>
        <end position="104"/>
    </location>
</feature>
<evidence type="ECO:0000256" key="4">
    <source>
        <dbReference type="ARBA" id="ARBA00022519"/>
    </source>
</evidence>
<proteinExistence type="predicted"/>
<feature type="transmembrane region" description="Helical" evidence="9">
    <location>
        <begin position="149"/>
        <end position="166"/>
    </location>
</feature>
<feature type="transmembrane region" description="Helical" evidence="9">
    <location>
        <begin position="196"/>
        <end position="217"/>
    </location>
</feature>
<keyword evidence="5" id="KW-0762">Sugar transport</keyword>
<evidence type="ECO:0000256" key="1">
    <source>
        <dbReference type="ARBA" id="ARBA00004651"/>
    </source>
</evidence>
<keyword evidence="6 9" id="KW-0812">Transmembrane</keyword>
<evidence type="ECO:0000313" key="10">
    <source>
        <dbReference type="EMBL" id="MPM71622.1"/>
    </source>
</evidence>
<evidence type="ECO:0000256" key="2">
    <source>
        <dbReference type="ARBA" id="ARBA00022448"/>
    </source>
</evidence>
<evidence type="ECO:0000256" key="7">
    <source>
        <dbReference type="ARBA" id="ARBA00022989"/>
    </source>
</evidence>
<dbReference type="PANTHER" id="PTHR32196:SF32">
    <property type="entry name" value="XYLOSE TRANSPORT SYSTEM PERMEASE PROTEIN XYLH"/>
    <property type="match status" value="1"/>
</dbReference>
<keyword evidence="3" id="KW-1003">Cell membrane</keyword>